<dbReference type="Gene3D" id="3.10.129.110">
    <property type="entry name" value="Polyketide synthase dehydratase"/>
    <property type="match status" value="1"/>
</dbReference>
<dbReference type="InterPro" id="IPR020841">
    <property type="entry name" value="PKS_Beta-ketoAc_synthase_dom"/>
</dbReference>
<dbReference type="InterPro" id="IPR042104">
    <property type="entry name" value="PKS_dehydratase_sf"/>
</dbReference>
<dbReference type="Pfam" id="PF00550">
    <property type="entry name" value="PP-binding"/>
    <property type="match status" value="2"/>
</dbReference>
<feature type="active site" description="Proton donor; for dehydratase activity" evidence="8">
    <location>
        <position position="1150"/>
    </location>
</feature>
<dbReference type="Gene3D" id="3.30.559.10">
    <property type="entry name" value="Chloramphenicol acetyltransferase-like domain"/>
    <property type="match status" value="1"/>
</dbReference>
<evidence type="ECO:0000259" key="9">
    <source>
        <dbReference type="PROSITE" id="PS50075"/>
    </source>
</evidence>
<dbReference type="GO" id="GO:0008168">
    <property type="term" value="F:methyltransferase activity"/>
    <property type="evidence" value="ECO:0007669"/>
    <property type="project" value="UniProtKB-KW"/>
</dbReference>
<dbReference type="SUPFAM" id="SSF47336">
    <property type="entry name" value="ACP-like"/>
    <property type="match status" value="2"/>
</dbReference>
<dbReference type="SUPFAM" id="SSF52777">
    <property type="entry name" value="CoA-dependent acyltransferases"/>
    <property type="match status" value="2"/>
</dbReference>
<dbReference type="Gene3D" id="3.40.366.10">
    <property type="entry name" value="Malonyl-Coenzyme A Acyl Carrier Protein, domain 2"/>
    <property type="match status" value="1"/>
</dbReference>
<dbReference type="Pfam" id="PF00698">
    <property type="entry name" value="Acyl_transf_1"/>
    <property type="match status" value="1"/>
</dbReference>
<dbReference type="SMART" id="SM00826">
    <property type="entry name" value="PKS_DH"/>
    <property type="match status" value="1"/>
</dbReference>
<feature type="domain" description="Carrier" evidence="9">
    <location>
        <begin position="3544"/>
        <end position="3623"/>
    </location>
</feature>
<dbReference type="InterPro" id="IPR009081">
    <property type="entry name" value="PP-bd_ACP"/>
</dbReference>
<keyword evidence="13" id="KW-1185">Reference proteome</keyword>
<keyword evidence="5" id="KW-0808">Transferase</keyword>
<dbReference type="InterPro" id="IPR013120">
    <property type="entry name" value="FAR_NAD-bd"/>
</dbReference>
<accession>A0AA39VA53</accession>
<dbReference type="Gene3D" id="1.10.1200.10">
    <property type="entry name" value="ACP-like"/>
    <property type="match status" value="2"/>
</dbReference>
<dbReference type="PROSITE" id="PS00012">
    <property type="entry name" value="PHOSPHOPANTETHEINE"/>
    <property type="match status" value="1"/>
</dbReference>
<dbReference type="SUPFAM" id="SSF53901">
    <property type="entry name" value="Thiolase-like"/>
    <property type="match status" value="1"/>
</dbReference>
<dbReference type="Pfam" id="PF00668">
    <property type="entry name" value="Condensation"/>
    <property type="match status" value="1"/>
</dbReference>
<dbReference type="InterPro" id="IPR020807">
    <property type="entry name" value="PKS_DH"/>
</dbReference>
<dbReference type="InterPro" id="IPR020845">
    <property type="entry name" value="AMP-binding_CS"/>
</dbReference>
<evidence type="ECO:0000256" key="6">
    <source>
        <dbReference type="ARBA" id="ARBA00022737"/>
    </source>
</evidence>
<dbReference type="InterPro" id="IPR029063">
    <property type="entry name" value="SAM-dependent_MTases_sf"/>
</dbReference>
<dbReference type="InterPro" id="IPR014030">
    <property type="entry name" value="Ketoacyl_synth_N"/>
</dbReference>
<dbReference type="GO" id="GO:0031177">
    <property type="term" value="F:phosphopantetheine binding"/>
    <property type="evidence" value="ECO:0007669"/>
    <property type="project" value="InterPro"/>
</dbReference>
<dbReference type="GO" id="GO:0009403">
    <property type="term" value="P:toxin biosynthetic process"/>
    <property type="evidence" value="ECO:0007669"/>
    <property type="project" value="UniProtKB-ARBA"/>
</dbReference>
<dbReference type="Pfam" id="PF16197">
    <property type="entry name" value="KAsynt_C_assoc"/>
    <property type="match status" value="1"/>
</dbReference>
<dbReference type="SMART" id="SM00827">
    <property type="entry name" value="PKS_AT"/>
    <property type="match status" value="1"/>
</dbReference>
<dbReference type="InterPro" id="IPR000873">
    <property type="entry name" value="AMP-dep_synth/lig_dom"/>
</dbReference>
<dbReference type="InterPro" id="IPR042099">
    <property type="entry name" value="ANL_N_sf"/>
</dbReference>
<dbReference type="InterPro" id="IPR006162">
    <property type="entry name" value="Ppantetheine_attach_site"/>
</dbReference>
<dbReference type="SUPFAM" id="SSF51735">
    <property type="entry name" value="NAD(P)-binding Rossmann-fold domains"/>
    <property type="match status" value="2"/>
</dbReference>
<dbReference type="InterPro" id="IPR045851">
    <property type="entry name" value="AMP-bd_C_sf"/>
</dbReference>
<dbReference type="Gene3D" id="3.40.47.10">
    <property type="match status" value="1"/>
</dbReference>
<evidence type="ECO:0000256" key="7">
    <source>
        <dbReference type="ARBA" id="ARBA00023268"/>
    </source>
</evidence>
<evidence type="ECO:0000256" key="5">
    <source>
        <dbReference type="ARBA" id="ARBA00022679"/>
    </source>
</evidence>
<dbReference type="PANTHER" id="PTHR43775:SF20">
    <property type="entry name" value="HYBRID PKS-NRPS SYNTHETASE APDA"/>
    <property type="match status" value="1"/>
</dbReference>
<gene>
    <name evidence="12" type="ORF">JMJ35_000670</name>
</gene>
<dbReference type="InterPro" id="IPR023213">
    <property type="entry name" value="CAT-like_dom_sf"/>
</dbReference>
<dbReference type="Gene3D" id="3.40.50.150">
    <property type="entry name" value="Vaccinia Virus protein VP39"/>
    <property type="match status" value="1"/>
</dbReference>
<dbReference type="InterPro" id="IPR016035">
    <property type="entry name" value="Acyl_Trfase/lysoPLipase"/>
</dbReference>
<evidence type="ECO:0000313" key="13">
    <source>
        <dbReference type="Proteomes" id="UP001166286"/>
    </source>
</evidence>
<dbReference type="Gene3D" id="3.40.50.720">
    <property type="entry name" value="NAD(P)-binding Rossmann-like Domain"/>
    <property type="match status" value="2"/>
</dbReference>
<dbReference type="InterPro" id="IPR049551">
    <property type="entry name" value="PKS_DH_C"/>
</dbReference>
<keyword evidence="7" id="KW-0511">Multifunctional enzyme</keyword>
<dbReference type="InterPro" id="IPR036291">
    <property type="entry name" value="NAD(P)-bd_dom_sf"/>
</dbReference>
<evidence type="ECO:0000256" key="2">
    <source>
        <dbReference type="ARBA" id="ARBA00022553"/>
    </source>
</evidence>
<comment type="caution">
    <text evidence="12">The sequence shown here is derived from an EMBL/GenBank/DDBJ whole genome shotgun (WGS) entry which is preliminary data.</text>
</comment>
<dbReference type="Pfam" id="PF02801">
    <property type="entry name" value="Ketoacyl-synt_C"/>
    <property type="match status" value="1"/>
</dbReference>
<dbReference type="InterPro" id="IPR036736">
    <property type="entry name" value="ACP-like_sf"/>
</dbReference>
<dbReference type="CDD" id="cd19532">
    <property type="entry name" value="C_PKS-NRPS"/>
    <property type="match status" value="1"/>
</dbReference>
<keyword evidence="3" id="KW-0436">Ligase</keyword>
<dbReference type="SMART" id="SM00822">
    <property type="entry name" value="PKS_KR"/>
    <property type="match status" value="1"/>
</dbReference>
<dbReference type="Proteomes" id="UP001166286">
    <property type="component" value="Unassembled WGS sequence"/>
</dbReference>
<dbReference type="InterPro" id="IPR049900">
    <property type="entry name" value="PKS_mFAS_DH"/>
</dbReference>
<dbReference type="Pfam" id="PF07993">
    <property type="entry name" value="NAD_binding_4"/>
    <property type="match status" value="1"/>
</dbReference>
<dbReference type="InterPro" id="IPR050091">
    <property type="entry name" value="PKS_NRPS_Biosynth_Enz"/>
</dbReference>
<evidence type="ECO:0000313" key="12">
    <source>
        <dbReference type="EMBL" id="KAK0517515.1"/>
    </source>
</evidence>
<dbReference type="SMART" id="SM00825">
    <property type="entry name" value="PKS_KS"/>
    <property type="match status" value="1"/>
</dbReference>
<dbReference type="SMART" id="SM00823">
    <property type="entry name" value="PKS_PP"/>
    <property type="match status" value="2"/>
</dbReference>
<dbReference type="PROSITE" id="PS52004">
    <property type="entry name" value="KS3_2"/>
    <property type="match status" value="1"/>
</dbReference>
<dbReference type="GO" id="GO:0016874">
    <property type="term" value="F:ligase activity"/>
    <property type="evidence" value="ECO:0007669"/>
    <property type="project" value="UniProtKB-KW"/>
</dbReference>
<dbReference type="Pfam" id="PF21089">
    <property type="entry name" value="PKS_DH_N"/>
    <property type="match status" value="1"/>
</dbReference>
<name>A0AA39VA53_9LECA</name>
<dbReference type="InterPro" id="IPR014043">
    <property type="entry name" value="Acyl_transferase_dom"/>
</dbReference>
<dbReference type="GO" id="GO:0006633">
    <property type="term" value="P:fatty acid biosynthetic process"/>
    <property type="evidence" value="ECO:0007669"/>
    <property type="project" value="InterPro"/>
</dbReference>
<dbReference type="InterPro" id="IPR013217">
    <property type="entry name" value="Methyltransf_12"/>
</dbReference>
<dbReference type="PROSITE" id="PS50075">
    <property type="entry name" value="CARRIER"/>
    <property type="match status" value="2"/>
</dbReference>
<feature type="domain" description="Ketosynthase family 3 (KS3)" evidence="10">
    <location>
        <begin position="2"/>
        <end position="435"/>
    </location>
</feature>
<dbReference type="Pfam" id="PF00109">
    <property type="entry name" value="ketoacyl-synt"/>
    <property type="match status" value="1"/>
</dbReference>
<organism evidence="12 13">
    <name type="scientific">Cladonia borealis</name>
    <dbReference type="NCBI Taxonomy" id="184061"/>
    <lineage>
        <taxon>Eukaryota</taxon>
        <taxon>Fungi</taxon>
        <taxon>Dikarya</taxon>
        <taxon>Ascomycota</taxon>
        <taxon>Pezizomycotina</taxon>
        <taxon>Lecanoromycetes</taxon>
        <taxon>OSLEUM clade</taxon>
        <taxon>Lecanoromycetidae</taxon>
        <taxon>Lecanorales</taxon>
        <taxon>Lecanorineae</taxon>
        <taxon>Cladoniaceae</taxon>
        <taxon>Cladonia</taxon>
    </lineage>
</organism>
<dbReference type="CDD" id="cd02440">
    <property type="entry name" value="AdoMet_MTases"/>
    <property type="match status" value="1"/>
</dbReference>
<keyword evidence="4" id="KW-0489">Methyltransferase</keyword>
<feature type="region of interest" description="N-terminal hotdog fold" evidence="8">
    <location>
        <begin position="941"/>
        <end position="1076"/>
    </location>
</feature>
<dbReference type="InterPro" id="IPR001242">
    <property type="entry name" value="Condensation_dom"/>
</dbReference>
<dbReference type="Pfam" id="PF08242">
    <property type="entry name" value="Methyltransf_12"/>
    <property type="match status" value="1"/>
</dbReference>
<keyword evidence="1" id="KW-0596">Phosphopantetheine</keyword>
<dbReference type="InterPro" id="IPR032821">
    <property type="entry name" value="PKS_assoc"/>
</dbReference>
<dbReference type="InterPro" id="IPR013968">
    <property type="entry name" value="PKS_KR"/>
</dbReference>
<evidence type="ECO:0000259" key="10">
    <source>
        <dbReference type="PROSITE" id="PS52004"/>
    </source>
</evidence>
<dbReference type="GO" id="GO:0004312">
    <property type="term" value="F:fatty acid synthase activity"/>
    <property type="evidence" value="ECO:0007669"/>
    <property type="project" value="TreeGrafter"/>
</dbReference>
<evidence type="ECO:0008006" key="14">
    <source>
        <dbReference type="Google" id="ProtNLM"/>
    </source>
</evidence>
<dbReference type="Pfam" id="PF00501">
    <property type="entry name" value="AMP-binding"/>
    <property type="match status" value="1"/>
</dbReference>
<feature type="domain" description="PKS/mFAS DH" evidence="11">
    <location>
        <begin position="941"/>
        <end position="1243"/>
    </location>
</feature>
<feature type="region of interest" description="C-terminal hotdog fold" evidence="8">
    <location>
        <begin position="1091"/>
        <end position="1243"/>
    </location>
</feature>
<dbReference type="PROSITE" id="PS00606">
    <property type="entry name" value="KS3_1"/>
    <property type="match status" value="1"/>
</dbReference>
<dbReference type="InterPro" id="IPR057326">
    <property type="entry name" value="KR_dom"/>
</dbReference>
<feature type="active site" description="Proton acceptor; for dehydratase activity" evidence="8">
    <location>
        <position position="972"/>
    </location>
</feature>
<proteinExistence type="predicted"/>
<keyword evidence="2" id="KW-0597">Phosphoprotein</keyword>
<dbReference type="CDD" id="cd05930">
    <property type="entry name" value="A_NRPS"/>
    <property type="match status" value="1"/>
</dbReference>
<keyword evidence="6" id="KW-0677">Repeat</keyword>
<dbReference type="SUPFAM" id="SSF55048">
    <property type="entry name" value="Probable ACP-binding domain of malonyl-CoA ACP transacylase"/>
    <property type="match status" value="1"/>
</dbReference>
<dbReference type="PANTHER" id="PTHR43775">
    <property type="entry name" value="FATTY ACID SYNTHASE"/>
    <property type="match status" value="1"/>
</dbReference>
<evidence type="ECO:0000259" key="11">
    <source>
        <dbReference type="PROSITE" id="PS52019"/>
    </source>
</evidence>
<dbReference type="InterPro" id="IPR001227">
    <property type="entry name" value="Ac_transferase_dom_sf"/>
</dbReference>
<dbReference type="InterPro" id="IPR014031">
    <property type="entry name" value="Ketoacyl_synth_C"/>
</dbReference>
<dbReference type="PROSITE" id="PS52019">
    <property type="entry name" value="PKS_MFAS_DH"/>
    <property type="match status" value="1"/>
</dbReference>
<dbReference type="GO" id="GO:0032259">
    <property type="term" value="P:methylation"/>
    <property type="evidence" value="ECO:0007669"/>
    <property type="project" value="UniProtKB-KW"/>
</dbReference>
<dbReference type="Pfam" id="PF14765">
    <property type="entry name" value="PS-DH"/>
    <property type="match status" value="1"/>
</dbReference>
<dbReference type="PROSITE" id="PS00455">
    <property type="entry name" value="AMP_BINDING"/>
    <property type="match status" value="1"/>
</dbReference>
<dbReference type="Gene3D" id="3.40.50.12780">
    <property type="entry name" value="N-terminal domain of ligase-like"/>
    <property type="match status" value="1"/>
</dbReference>
<protein>
    <recommendedName>
        <fullName evidence="14">Polyketide synthase</fullName>
    </recommendedName>
</protein>
<sequence>MDEPIAIVGSACRFPGAATSPSKLWELLKAPRDVIRDFPPERLNLSNFYNPDGEHHGSTDVQNRGYLLQEDCRLFDASFFRINPKEAHGMDPQQRILLEIVYESLEAAGWPLDAIDGSLTSVLVGVMSSDFNDILMRDPETLPTYTATGVARSILSNRISYFFNLKGPSMTIDTACSSSLVALHQAVQGLRNGEATQAIVAGTTLLLDPAMYIAESNLHMLSPDSRSRMWDKDANGYARGEGVAAVLLKPLSKAIQDNDHVECIIRQTGVNSDGRTNGITMPSSSAQTELIRQTYEKARLDLMSDRCQYFECHGTGTLAGDPVEARAIQEAFFPNQSDKDEENPIYCGSVKTVIGHLEGCAGLAGVLKAALAIQNKAIPPNMHFKQLNPAVTPHYDNLCVPTSLLPWPDTGGKPLRASINSFGFGGTNAHVILESYEFSSYAPTRGSMVEDAFLPTILPGPFVFSAKNSSSLLHILQNILEYIDSTPSLDLDALSWVLQSRRTAFAMRVAIAASDRLRLLDSLKKHITVGEASPGAQLGVRALVIAPRLLGVFNGQGAQWAKMGQQLMKHCQLFRECIENCETALTALPDAPSWSLTQELAAEGAISRISGAEFSQPLCTAIQIALVDLLRAAGIQFNAVIGHSSGEIGAAYAAGNLSARDAMGIAYYRGFVAHLAKGAKNQEGGMMAIGIAVDAATAFCSRPGFNGRIFVAASNGPSSVTLSGDLDAIREAKASFDEEGVFARLLKIDTGYHSPHMLRCAEKYMECLQKLKIRVQAPRKDCIWYSSVHVGADLFDRPLDQLKGQYWVDNMVNPVLFSQALQASVQESGPFALGIEVGPHPALKNVVSETLKPIIEGTIPYTGCLERGGNDVEAMSAAVGLVWRYLDPSPVDFDSWRNAFHRSSQLRMLKNLPSYAWDHNRVYWHESRLGRNYRLGVQSPHELLGRLCEEGRHGMAWRNVLRAQEVPWLRGHTFQSQVIFPAAGYVSMAVQAAVSFVHSRTIRMVEIHDLEIHRALVIDENSAGVETLFTLRSRFPYDGMEDNAILEADFVCYCCSDEHVLDKSCDGRLLIHLGHPAPGDLPPSPTSQVELPSLDVDRFFKAVAGLGINYNGVFRTIRSINRMFGHSRASASWAKGDLGESYVLHPAILDVAFQAGFATFASLAENAMGCTYLPAGIRRVIVDPTQRYQGPSEDISIAIEAHLANSTSTKMELDINLWDNSSRASGVQVDGLILKAVAEPPPSDDRLLFAKTVWDVDVACTIPGPPPVEVRRAELDYIDAVDRTALFFLQKLAIDIRPEEVKALKWHHRTLLDGISKILSPIREGRHAVLKKAWLDDSREDIDTFAERYLDSVELALLTSVGENLPSVVRGESEMLEHMLKDDLLGRLYSEGRGFAACNEHVAAIMRKISHKHPRTKILEIGAGTGGTTRSILDAIGNAYSSYTYTDISAGFFEKAGEKFADHIHSMEFKTFNVEDSPTEQGLTSDSYDIVIAANVLHATRRLSQTMRHARSLLRPGGFLVAVEVTGNMLRETGLMGGLEGWWLGADDGRFPGPGISAKEWHGVLQASGFSGVETIIYDMPDVSRHNCSVFYTQAVDERFEFLRDPLSSLDLVPKARVLVVGGQTLPVLKAVRQVEKLLRRCTPFVTTCASIDDLYASKIEPETSVLCLAELDKTIFSEPMNARRLENLQELLGYAQNVLWVTSGGLADDPYSNMMIGIGRALAFELPHVRIQFLDFDQQSSWDMKMAVQYLLRMVLLSSPRYHDHNMLWIQEPEIEVNGDTTLVPRVISDATADEGLNAKRRRITKLVDQTERIEVIHDASQVGLMKIELCGNPRDALQIHVELSVALHTSCETACFLCYGHLRGTSQPAFAIVETDCSIAIVPKENVFEPTTPSSCNGEILVAIGAALIALHVLSTSQANGTILVHEPADIIARVIFEVATLNERKVLFVGADAERRSSDWIMIHPLAQSRVVRHLIPADTSLLLRCSSADVENILPCLPQDCTVKSLSPQSICRHKSAIAAAYDLGTSPRFVGAVSVISVKDVSGCHPSNKRLDKVLDWKRTGPLSVTIPPLDAHGIFSAHKTYFLVGLAGELGQSLCRYMVKYGARHIVLASRHPMGAVQWIEDLRVAGADVRVVEMDVTDRTQVQETVAMIRDTMPGIAGVANAALVLQDSLFVNARVANFEHQLQAKVDGTIHLDEELANDNLDFFIAFSSLGSIYGNAGQSIYHAANMFMTSLVEKRRRRGQAASVINIGMIVDVGYVAKNEREGIKIEEHLRSQFYTPLAETDFHHLILQAVLSGRPDTANGDVTMGIRHFIDDPNAPLRPHWYNNPRFSHMVLPPITSKEATLANTSTQQLREKYNEAESLTEAMEAFQELFCKKIQSMMKIPAASIDINGPLSDLGLDSLLAVEIRTWLLRDMNFELPLLTIMGREPISSICLRAARTHLEVRGKAIKCKPTRAQNPPTEPEPALVAPKVGQGAIMDLEHPAAPREKETNDTIVTFAGLTPPLGTIPSSECTPHSSSPSLRTQQDATLSSVSSVADFTAPLAGLEEPKCALEYKRIERMSYAQASLFFLQNFLADPTTFNVTAQYKISGPLNVTRFARALERTLSHHEAYQTCFFTDHATIELKQGVVSNSNQDQFSHIYSTTPKDVNKMFQTLATREWKLSNGQTFQIVLITHAPESHTVIIGCHHIIMDGISWHLFLNDLDRAYRMLLLTPIEGSYLDFSRQQIDSLSSGKLEKSISYWMRELDPIPSVLPLLPFAQTRSRKMRRVYGNHIIKRELSSKTILRVREASQACRATPMQFYMAAMQALFARLLGTEDICIGVTDAGRANGEFANAIGHFTNLLPMRFSPNKERSFAELVSDTSRTILNGFEHAEVPLDIILERLDMQRSSAYTPLYQVAFNYRIGDLLKRPLGNCTMELIEYEDTKKPYDLTFNITESSEGSHFLEICSSDYLYSAAATEMVMSTFVGLLENASLDPTTKVQDYKLNSTEQVERALCLGRGPKVQHAWPKTLAERFRQVSFAFPNSVAIKDDEDSMTYTQFARRVNALAEALIDSGVGLDSRLAVLCQPSIETYVAMLAILHIGAVYVPLDTSLPAARHRAMLSVCKPDLMIFHSATASSVVQCVGEGTIASMNLSELLTMSAQDRQPPLAVAVRESFILFTSGSTGTPKGIRLSQIGIMNYAASKSAKLGLGQVKVLQQSSTGFDMSIAQAFNAFANAGTLVVAPSKIRGDPVMLAQLMVDEAIEFTICTPSEYNLLLTYAADSLRQCKSWRYACSGGEAVVDTLVSELQRLELPDLALTDCYGPTEISCAATFQTILMQANTEGTGAPNSVGKAIPNTSVYILNDDRKALPAGSPGEIYIGGPGVAEGYLDSKLTSSMFVPNPFATPEEVAQGWSVMYRTGDKGYLREDGSLVFLGRANDASLVKLRGLRIELYEVANVIVAAAQGSLADAVVTVRGQPEFLVAHVVVAHGRHLSEAELDSLCADLPLPQYMIPAMMIAQDRLPTTANGKIDRKAIGQLPLPARSHESDEKEPLTVSEGELRLIWRDILGEAAGAAIIRRDTDFFTVGGSSFLLVRLQNALSERMGIQLPLHELYQTSTLCKMAATTSNQRSQLAAEAIDWVAETSIPTNVLDAAKVEASPAPRKDQRHVLLTGATGFLGSEILKALMSDENIAQIHCIAIPADEKYKLPSSTKVTAYFGSLLSSTLGLTGKEASFLQSNIDQIIHAGAQGHCLNNYSSVRHANYLSTQFLATIALPRRVPLHFISSARVVLQSGTCEAAPVSMIDHPPPLDGSQGFTASKWACECFLENVARVTGLPAVIHRPCLVVGYQAPHDDAMNSVVKYSLLSRTVPAVPNAKGFFDFKDVAEVAIEIARGPVAQGSISFCHYSSGVRVPFSQLAQRMKILYGGQFEVVSMSDWIRSALKLGIEDLIVSYLEANVANVPNLTFPFLGMT</sequence>
<evidence type="ECO:0000256" key="4">
    <source>
        <dbReference type="ARBA" id="ARBA00022603"/>
    </source>
</evidence>
<dbReference type="Pfam" id="PF08659">
    <property type="entry name" value="KR"/>
    <property type="match status" value="1"/>
</dbReference>
<dbReference type="Gene3D" id="3.30.300.30">
    <property type="match status" value="1"/>
</dbReference>
<evidence type="ECO:0000256" key="3">
    <source>
        <dbReference type="ARBA" id="ARBA00022598"/>
    </source>
</evidence>
<dbReference type="SUPFAM" id="SSF56801">
    <property type="entry name" value="Acetyl-CoA synthetase-like"/>
    <property type="match status" value="1"/>
</dbReference>
<dbReference type="EMBL" id="JAFEKC020000001">
    <property type="protein sequence ID" value="KAK0517515.1"/>
    <property type="molecule type" value="Genomic_DNA"/>
</dbReference>
<dbReference type="GO" id="GO:0004315">
    <property type="term" value="F:3-oxoacyl-[acyl-carrier-protein] synthase activity"/>
    <property type="evidence" value="ECO:0007669"/>
    <property type="project" value="InterPro"/>
</dbReference>
<dbReference type="InterPro" id="IPR016039">
    <property type="entry name" value="Thiolase-like"/>
</dbReference>
<dbReference type="SUPFAM" id="SSF52151">
    <property type="entry name" value="FabD/lysophospholipase-like"/>
    <property type="match status" value="1"/>
</dbReference>
<dbReference type="InterPro" id="IPR018201">
    <property type="entry name" value="Ketoacyl_synth_AS"/>
</dbReference>
<dbReference type="InterPro" id="IPR020806">
    <property type="entry name" value="PKS_PP-bd"/>
</dbReference>
<reference evidence="12" key="1">
    <citation type="submission" date="2023-03" db="EMBL/GenBank/DDBJ databases">
        <title>Complete genome of Cladonia borealis.</title>
        <authorList>
            <person name="Park H."/>
        </authorList>
    </citation>
    <scope>NUCLEOTIDE SEQUENCE</scope>
    <source>
        <strain evidence="12">ANT050790</strain>
    </source>
</reference>
<dbReference type="SUPFAM" id="SSF53335">
    <property type="entry name" value="S-adenosyl-L-methionine-dependent methyltransferases"/>
    <property type="match status" value="1"/>
</dbReference>
<feature type="domain" description="Carrier" evidence="9">
    <location>
        <begin position="2372"/>
        <end position="2449"/>
    </location>
</feature>
<dbReference type="FunFam" id="3.40.47.10:FF:000019">
    <property type="entry name" value="Polyketide synthase type I"/>
    <property type="match status" value="1"/>
</dbReference>
<evidence type="ECO:0000256" key="8">
    <source>
        <dbReference type="PROSITE-ProRule" id="PRU01363"/>
    </source>
</evidence>
<dbReference type="InterPro" id="IPR016036">
    <property type="entry name" value="Malonyl_transacylase_ACP-bd"/>
</dbReference>
<dbReference type="CDD" id="cd00833">
    <property type="entry name" value="PKS"/>
    <property type="match status" value="1"/>
</dbReference>
<dbReference type="Gene3D" id="3.30.559.30">
    <property type="entry name" value="Nonribosomal peptide synthetase, condensation domain"/>
    <property type="match status" value="1"/>
</dbReference>
<evidence type="ECO:0000256" key="1">
    <source>
        <dbReference type="ARBA" id="ARBA00022450"/>
    </source>
</evidence>
<dbReference type="InterPro" id="IPR049552">
    <property type="entry name" value="PKS_DH_N"/>
</dbReference>